<feature type="transmembrane region" description="Helical" evidence="1">
    <location>
        <begin position="114"/>
        <end position="136"/>
    </location>
</feature>
<dbReference type="EMBL" id="SMMG02000006">
    <property type="protein sequence ID" value="KAA3468399.1"/>
    <property type="molecule type" value="Genomic_DNA"/>
</dbReference>
<reference evidence="3" key="1">
    <citation type="journal article" date="2019" name="Plant Biotechnol. J.">
        <title>Genome sequencing of the Australian wild diploid species Gossypium australe highlights disease resistance and delayed gland morphogenesis.</title>
        <authorList>
            <person name="Cai Y."/>
            <person name="Cai X."/>
            <person name="Wang Q."/>
            <person name="Wang P."/>
            <person name="Zhang Y."/>
            <person name="Cai C."/>
            <person name="Xu Y."/>
            <person name="Wang K."/>
            <person name="Zhou Z."/>
            <person name="Wang C."/>
            <person name="Geng S."/>
            <person name="Li B."/>
            <person name="Dong Q."/>
            <person name="Hou Y."/>
            <person name="Wang H."/>
            <person name="Ai P."/>
            <person name="Liu Z."/>
            <person name="Yi F."/>
            <person name="Sun M."/>
            <person name="An G."/>
            <person name="Cheng J."/>
            <person name="Zhang Y."/>
            <person name="Shi Q."/>
            <person name="Xie Y."/>
            <person name="Shi X."/>
            <person name="Chang Y."/>
            <person name="Huang F."/>
            <person name="Chen Y."/>
            <person name="Hong S."/>
            <person name="Mi L."/>
            <person name="Sun Q."/>
            <person name="Zhang L."/>
            <person name="Zhou B."/>
            <person name="Peng R."/>
            <person name="Zhang X."/>
            <person name="Liu F."/>
        </authorList>
    </citation>
    <scope>NUCLEOTIDE SEQUENCE [LARGE SCALE GENOMIC DNA]</scope>
    <source>
        <strain evidence="3">cv. PA1801</strain>
    </source>
</reference>
<comment type="caution">
    <text evidence="2">The sequence shown here is derived from an EMBL/GenBank/DDBJ whole genome shotgun (WGS) entry which is preliminary data.</text>
</comment>
<organism evidence="2 3">
    <name type="scientific">Gossypium australe</name>
    <dbReference type="NCBI Taxonomy" id="47621"/>
    <lineage>
        <taxon>Eukaryota</taxon>
        <taxon>Viridiplantae</taxon>
        <taxon>Streptophyta</taxon>
        <taxon>Embryophyta</taxon>
        <taxon>Tracheophyta</taxon>
        <taxon>Spermatophyta</taxon>
        <taxon>Magnoliopsida</taxon>
        <taxon>eudicotyledons</taxon>
        <taxon>Gunneridae</taxon>
        <taxon>Pentapetalae</taxon>
        <taxon>rosids</taxon>
        <taxon>malvids</taxon>
        <taxon>Malvales</taxon>
        <taxon>Malvaceae</taxon>
        <taxon>Malvoideae</taxon>
        <taxon>Gossypium</taxon>
    </lineage>
</organism>
<dbReference type="AlphaFoldDB" id="A0A5B6VGT0"/>
<dbReference type="OrthoDB" id="1896044at2759"/>
<feature type="transmembrane region" description="Helical" evidence="1">
    <location>
        <begin position="39"/>
        <end position="57"/>
    </location>
</feature>
<keyword evidence="3" id="KW-1185">Reference proteome</keyword>
<evidence type="ECO:0000313" key="3">
    <source>
        <dbReference type="Proteomes" id="UP000325315"/>
    </source>
</evidence>
<evidence type="ECO:0000256" key="1">
    <source>
        <dbReference type="SAM" id="Phobius"/>
    </source>
</evidence>
<keyword evidence="1" id="KW-0472">Membrane</keyword>
<accession>A0A5B6VGT0</accession>
<gene>
    <name evidence="2" type="ORF">EPI10_014295</name>
</gene>
<dbReference type="InterPro" id="IPR004158">
    <property type="entry name" value="DUF247_pln"/>
</dbReference>
<dbReference type="Proteomes" id="UP000325315">
    <property type="component" value="Unassembled WGS sequence"/>
</dbReference>
<keyword evidence="1" id="KW-0812">Transmembrane</keyword>
<dbReference type="PANTHER" id="PTHR31170:SF25">
    <property type="entry name" value="BNAA09G04570D PROTEIN"/>
    <property type="match status" value="1"/>
</dbReference>
<keyword evidence="1" id="KW-1133">Transmembrane helix</keyword>
<dbReference type="Pfam" id="PF03140">
    <property type="entry name" value="DUF247"/>
    <property type="match status" value="1"/>
</dbReference>
<proteinExistence type="predicted"/>
<dbReference type="PANTHER" id="PTHR31170">
    <property type="entry name" value="BNAC04G53230D PROTEIN"/>
    <property type="match status" value="1"/>
</dbReference>
<protein>
    <submittedName>
        <fullName evidence="2">UPF0481 protein</fullName>
    </submittedName>
</protein>
<name>A0A5B6VGT0_9ROSI</name>
<evidence type="ECO:0000313" key="2">
    <source>
        <dbReference type="EMBL" id="KAA3468399.1"/>
    </source>
</evidence>
<sequence>MRVFSKIRGCYDKLYYRIWDDSSNRPRQYKRSSAESDPLLLIRTILVDAGFILELLLRAYSKEWRVENDLIFAKSGTIHDLKRDLMLLERQLPFFLLGDMYELAFAGYPNYPTFFILLVTSLAIITTKAYPLMMFCHQTIPILSNKDPS</sequence>